<protein>
    <submittedName>
        <fullName evidence="1">Uncharacterized protein</fullName>
    </submittedName>
</protein>
<dbReference type="EMBL" id="CP094532">
    <property type="protein sequence ID" value="UOE42098.1"/>
    <property type="molecule type" value="Genomic_DNA"/>
</dbReference>
<dbReference type="Proteomes" id="UP000831460">
    <property type="component" value="Chromosome"/>
</dbReference>
<keyword evidence="2" id="KW-1185">Reference proteome</keyword>
<evidence type="ECO:0000313" key="1">
    <source>
        <dbReference type="EMBL" id="UOE42098.1"/>
    </source>
</evidence>
<gene>
    <name evidence="1" type="ORF">MTP09_05530</name>
</gene>
<dbReference type="RefSeq" id="WP_243551043.1">
    <property type="nucleotide sequence ID" value="NZ_CP094532.1"/>
</dbReference>
<reference evidence="1 2" key="1">
    <citation type="submission" date="2022-03" db="EMBL/GenBank/DDBJ databases">
        <title>Chryseobacterium sp. isolated from particulate matters in swine house.</title>
        <authorList>
            <person name="Won M."/>
            <person name="Kim S.-J."/>
            <person name="Kwon S.-W."/>
        </authorList>
    </citation>
    <scope>NUCLEOTIDE SEQUENCE [LARGE SCALE GENOMIC DNA]</scope>
    <source>
        <strain evidence="1 2">SC2-2</strain>
    </source>
</reference>
<proteinExistence type="predicted"/>
<name>A0ABY4BSC4_9FLAO</name>
<sequence>MVLDFEIRKSGRISKYFIENGISCFQEAGAFVQNLPYKRNGNKEDDLCVINDGGGTCSTKHALLKLLADENGIAEVKLMLGIFKMNVLNTPKIFAVLEKYRLTEIPEAHNYLRCKNRVLDFTKKNSSPENFISDLMEEIEIQPNQISGFKVDFHKEYLKKYLNQNPQIPYSLEEFWEIREECIAALQQ</sequence>
<accession>A0ABY4BSC4</accession>
<organism evidence="1 2">
    <name type="scientific">Chryseobacterium suipulveris</name>
    <dbReference type="NCBI Taxonomy" id="2929800"/>
    <lineage>
        <taxon>Bacteria</taxon>
        <taxon>Pseudomonadati</taxon>
        <taxon>Bacteroidota</taxon>
        <taxon>Flavobacteriia</taxon>
        <taxon>Flavobacteriales</taxon>
        <taxon>Weeksellaceae</taxon>
        <taxon>Chryseobacterium group</taxon>
        <taxon>Chryseobacterium</taxon>
    </lineage>
</organism>
<evidence type="ECO:0000313" key="2">
    <source>
        <dbReference type="Proteomes" id="UP000831460"/>
    </source>
</evidence>